<dbReference type="EMBL" id="HBFA01032950">
    <property type="protein sequence ID" value="CAD8683911.1"/>
    <property type="molecule type" value="Transcribed_RNA"/>
</dbReference>
<name>A0A7S0RQ25_9CHLO</name>
<organism evidence="1">
    <name type="scientific">Pyramimonas obovata</name>
    <dbReference type="NCBI Taxonomy" id="1411642"/>
    <lineage>
        <taxon>Eukaryota</taxon>
        <taxon>Viridiplantae</taxon>
        <taxon>Chlorophyta</taxon>
        <taxon>Pyramimonadophyceae</taxon>
        <taxon>Pyramimonadales</taxon>
        <taxon>Pyramimonadaceae</taxon>
        <taxon>Pyramimonas</taxon>
        <taxon>Pyramimonas incertae sedis</taxon>
    </lineage>
</organism>
<sequence length="241" mass="26452">MAYSSERWSRGCGTGIGISSHKNQYRLGVAIENWVEDEYSQKSKLARQDSLLKSQGVGFNDATTNILSFNAEEKYGKNILGNCERKDGRACTEQHHKFAHGLDPGSYKDISHWATLNSLTMAAPAAGATRVTQNIFLGGKTNDAQVPANLEKTDLMTRKRQQQAAEKAASMYTTTNNAFFETTAQELKTIYDSGATCKRELQLSQADGGQACTIGRKAKGDSCDTFDQTYQSLGLRKAIEL</sequence>
<reference evidence="1" key="1">
    <citation type="submission" date="2021-01" db="EMBL/GenBank/DDBJ databases">
        <authorList>
            <person name="Corre E."/>
            <person name="Pelletier E."/>
            <person name="Niang G."/>
            <person name="Scheremetjew M."/>
            <person name="Finn R."/>
            <person name="Kale V."/>
            <person name="Holt S."/>
            <person name="Cochrane G."/>
            <person name="Meng A."/>
            <person name="Brown T."/>
            <person name="Cohen L."/>
        </authorList>
    </citation>
    <scope>NUCLEOTIDE SEQUENCE</scope>
    <source>
        <strain evidence="1">CCMP722</strain>
    </source>
</reference>
<evidence type="ECO:0000313" key="1">
    <source>
        <dbReference type="EMBL" id="CAD8683911.1"/>
    </source>
</evidence>
<accession>A0A7S0RQ25</accession>
<protein>
    <submittedName>
        <fullName evidence="1">Uncharacterized protein</fullName>
    </submittedName>
</protein>
<dbReference type="AlphaFoldDB" id="A0A7S0RQ25"/>
<proteinExistence type="predicted"/>
<gene>
    <name evidence="1" type="ORF">POBO1169_LOCUS16600</name>
</gene>